<dbReference type="SUPFAM" id="SSF88946">
    <property type="entry name" value="Sigma2 domain of RNA polymerase sigma factors"/>
    <property type="match status" value="1"/>
</dbReference>
<dbReference type="InterPro" id="IPR013249">
    <property type="entry name" value="RNA_pol_sigma70_r4_t2"/>
</dbReference>
<dbReference type="NCBIfam" id="TIGR02937">
    <property type="entry name" value="sigma70-ECF"/>
    <property type="match status" value="1"/>
</dbReference>
<evidence type="ECO:0000259" key="5">
    <source>
        <dbReference type="Pfam" id="PF04542"/>
    </source>
</evidence>
<dbReference type="Pfam" id="PF08281">
    <property type="entry name" value="Sigma70_r4_2"/>
    <property type="match status" value="1"/>
</dbReference>
<feature type="domain" description="RNA polymerase sigma factor 70 region 4 type 2" evidence="6">
    <location>
        <begin position="114"/>
        <end position="163"/>
    </location>
</feature>
<evidence type="ECO:0000256" key="2">
    <source>
        <dbReference type="ARBA" id="ARBA00023015"/>
    </source>
</evidence>
<keyword evidence="2" id="KW-0805">Transcription regulation</keyword>
<protein>
    <submittedName>
        <fullName evidence="7">RNA polymerase sigma-70 factor</fullName>
    </submittedName>
</protein>
<dbReference type="EMBL" id="JAKLTR010000014">
    <property type="protein sequence ID" value="MCG2616531.1"/>
    <property type="molecule type" value="Genomic_DNA"/>
</dbReference>
<dbReference type="CDD" id="cd06171">
    <property type="entry name" value="Sigma70_r4"/>
    <property type="match status" value="1"/>
</dbReference>
<dbReference type="InterPro" id="IPR036388">
    <property type="entry name" value="WH-like_DNA-bd_sf"/>
</dbReference>
<dbReference type="InterPro" id="IPR013325">
    <property type="entry name" value="RNA_pol_sigma_r2"/>
</dbReference>
<evidence type="ECO:0000256" key="4">
    <source>
        <dbReference type="ARBA" id="ARBA00023163"/>
    </source>
</evidence>
<dbReference type="InterPro" id="IPR007627">
    <property type="entry name" value="RNA_pol_sigma70_r2"/>
</dbReference>
<dbReference type="PANTHER" id="PTHR43133">
    <property type="entry name" value="RNA POLYMERASE ECF-TYPE SIGMA FACTO"/>
    <property type="match status" value="1"/>
</dbReference>
<evidence type="ECO:0000256" key="1">
    <source>
        <dbReference type="ARBA" id="ARBA00010641"/>
    </source>
</evidence>
<dbReference type="PANTHER" id="PTHR43133:SF46">
    <property type="entry name" value="RNA POLYMERASE SIGMA-70 FACTOR ECF SUBFAMILY"/>
    <property type="match status" value="1"/>
</dbReference>
<name>A0ABS9KW35_9BACT</name>
<proteinExistence type="inferred from homology"/>
<evidence type="ECO:0000259" key="6">
    <source>
        <dbReference type="Pfam" id="PF08281"/>
    </source>
</evidence>
<dbReference type="InterPro" id="IPR014327">
    <property type="entry name" value="RNA_pol_sigma70_bacteroid"/>
</dbReference>
<organism evidence="7 8">
    <name type="scientific">Terrimonas ginsenosidimutans</name>
    <dbReference type="NCBI Taxonomy" id="2908004"/>
    <lineage>
        <taxon>Bacteria</taxon>
        <taxon>Pseudomonadati</taxon>
        <taxon>Bacteroidota</taxon>
        <taxon>Chitinophagia</taxon>
        <taxon>Chitinophagales</taxon>
        <taxon>Chitinophagaceae</taxon>
        <taxon>Terrimonas</taxon>
    </lineage>
</organism>
<feature type="domain" description="RNA polymerase sigma-70 region 2" evidence="5">
    <location>
        <begin position="13"/>
        <end position="77"/>
    </location>
</feature>
<reference evidence="7" key="1">
    <citation type="submission" date="2022-01" db="EMBL/GenBank/DDBJ databases">
        <authorList>
            <person name="Jo J.-H."/>
            <person name="Im W.-T."/>
        </authorList>
    </citation>
    <scope>NUCLEOTIDE SEQUENCE</scope>
    <source>
        <strain evidence="7">NA20</strain>
    </source>
</reference>
<dbReference type="SUPFAM" id="SSF88659">
    <property type="entry name" value="Sigma3 and sigma4 domains of RNA polymerase sigma factors"/>
    <property type="match status" value="1"/>
</dbReference>
<dbReference type="Gene3D" id="1.10.10.10">
    <property type="entry name" value="Winged helix-like DNA-binding domain superfamily/Winged helix DNA-binding domain"/>
    <property type="match status" value="1"/>
</dbReference>
<evidence type="ECO:0000313" key="7">
    <source>
        <dbReference type="EMBL" id="MCG2616531.1"/>
    </source>
</evidence>
<dbReference type="InterPro" id="IPR013324">
    <property type="entry name" value="RNA_pol_sigma_r3/r4-like"/>
</dbReference>
<dbReference type="NCBIfam" id="TIGR02985">
    <property type="entry name" value="Sig70_bacteroi1"/>
    <property type="match status" value="1"/>
</dbReference>
<dbReference type="Pfam" id="PF04542">
    <property type="entry name" value="Sigma70_r2"/>
    <property type="match status" value="1"/>
</dbReference>
<dbReference type="InterPro" id="IPR039425">
    <property type="entry name" value="RNA_pol_sigma-70-like"/>
</dbReference>
<keyword evidence="8" id="KW-1185">Reference proteome</keyword>
<evidence type="ECO:0000313" key="8">
    <source>
        <dbReference type="Proteomes" id="UP001165367"/>
    </source>
</evidence>
<gene>
    <name evidence="7" type="ORF">LZZ85_19680</name>
</gene>
<dbReference type="Proteomes" id="UP001165367">
    <property type="component" value="Unassembled WGS sequence"/>
</dbReference>
<sequence length="170" mass="19866">MQQGDESAFGEIFSHYHQRLLMEAFFILQDEQQAKDIVQEIFIEFWKKQHWKNIHSLSAYLGTAVRNRCLNHLQSAKTAEKRQEAYKYLASVRETADESSYNNIEVHQDDKIDQIHIAIDNLPQKTAEIFRLYYLEKKKRSVIAGELGISVNTVKTVLLRGLKVLRSKLK</sequence>
<comment type="similarity">
    <text evidence="1">Belongs to the sigma-70 factor family. ECF subfamily.</text>
</comment>
<keyword evidence="4" id="KW-0804">Transcription</keyword>
<dbReference type="InterPro" id="IPR014284">
    <property type="entry name" value="RNA_pol_sigma-70_dom"/>
</dbReference>
<evidence type="ECO:0000256" key="3">
    <source>
        <dbReference type="ARBA" id="ARBA00023082"/>
    </source>
</evidence>
<keyword evidence="3" id="KW-0731">Sigma factor</keyword>
<dbReference type="Gene3D" id="1.10.1740.10">
    <property type="match status" value="1"/>
</dbReference>
<accession>A0ABS9KW35</accession>
<comment type="caution">
    <text evidence="7">The sequence shown here is derived from an EMBL/GenBank/DDBJ whole genome shotgun (WGS) entry which is preliminary data.</text>
</comment>